<comment type="caution">
    <text evidence="15">The sequence shown here is derived from an EMBL/GenBank/DDBJ whole genome shotgun (WGS) entry which is preliminary data.</text>
</comment>
<gene>
    <name evidence="15" type="primary">hmp</name>
    <name evidence="15" type="ORF">GCM10017783_13830</name>
</gene>
<comment type="similarity">
    <text evidence="2">In the C-terminal section; belongs to the flavoprotein pyridine nucleotide cytochrome reductase family.</text>
</comment>
<keyword evidence="6" id="KW-0479">Metal-binding</keyword>
<evidence type="ECO:0000256" key="7">
    <source>
        <dbReference type="ARBA" id="ARBA00022857"/>
    </source>
</evidence>
<dbReference type="CDD" id="cd08922">
    <property type="entry name" value="FHb-globin"/>
    <property type="match status" value="1"/>
</dbReference>
<dbReference type="SUPFAM" id="SSF52343">
    <property type="entry name" value="Ferredoxin reductase-like, C-terminal NADP-linked domain"/>
    <property type="match status" value="1"/>
</dbReference>
<dbReference type="InterPro" id="IPR012292">
    <property type="entry name" value="Globin/Proto"/>
</dbReference>
<comment type="catalytic activity">
    <reaction evidence="10">
        <text>2 nitric oxide + NADH + 2 O2 = 2 nitrate + NAD(+) + H(+)</text>
        <dbReference type="Rhea" id="RHEA:19469"/>
        <dbReference type="ChEBI" id="CHEBI:15378"/>
        <dbReference type="ChEBI" id="CHEBI:15379"/>
        <dbReference type="ChEBI" id="CHEBI:16480"/>
        <dbReference type="ChEBI" id="CHEBI:17632"/>
        <dbReference type="ChEBI" id="CHEBI:57540"/>
        <dbReference type="ChEBI" id="CHEBI:57945"/>
        <dbReference type="EC" id="1.14.12.17"/>
    </reaction>
</comment>
<dbReference type="Pfam" id="PF00970">
    <property type="entry name" value="FAD_binding_6"/>
    <property type="match status" value="1"/>
</dbReference>
<dbReference type="InterPro" id="IPR017927">
    <property type="entry name" value="FAD-bd_FR_type"/>
</dbReference>
<dbReference type="SUPFAM" id="SSF63380">
    <property type="entry name" value="Riboflavin synthase domain-like"/>
    <property type="match status" value="1"/>
</dbReference>
<evidence type="ECO:0000256" key="1">
    <source>
        <dbReference type="ARBA" id="ARBA00001970"/>
    </source>
</evidence>
<evidence type="ECO:0000259" key="13">
    <source>
        <dbReference type="PROSITE" id="PS01033"/>
    </source>
</evidence>
<keyword evidence="8" id="KW-0408">Iron</keyword>
<dbReference type="PROSITE" id="PS01033">
    <property type="entry name" value="GLOBIN"/>
    <property type="match status" value="1"/>
</dbReference>
<protein>
    <recommendedName>
        <fullName evidence="3">nitric oxide dioxygenase</fullName>
        <ecNumber evidence="3">1.14.12.17</ecNumber>
    </recommendedName>
</protein>
<evidence type="ECO:0000256" key="10">
    <source>
        <dbReference type="ARBA" id="ARBA00048649"/>
    </source>
</evidence>
<dbReference type="Gene3D" id="2.40.30.10">
    <property type="entry name" value="Translation factors"/>
    <property type="match status" value="1"/>
</dbReference>
<evidence type="ECO:0000256" key="3">
    <source>
        <dbReference type="ARBA" id="ARBA00012229"/>
    </source>
</evidence>
<feature type="domain" description="Globin" evidence="13">
    <location>
        <begin position="1"/>
        <end position="137"/>
    </location>
</feature>
<evidence type="ECO:0000256" key="11">
    <source>
        <dbReference type="ARBA" id="ARBA00049433"/>
    </source>
</evidence>
<dbReference type="InterPro" id="IPR017938">
    <property type="entry name" value="Riboflavin_synthase-like_b-brl"/>
</dbReference>
<dbReference type="InterPro" id="IPR008333">
    <property type="entry name" value="Cbr1-like_FAD-bd_dom"/>
</dbReference>
<sequence length="411" mass="44555">MNAQQIQLVKATVPALRAHGEDITRHFYADMFRAHPELLNIFNPANQSTGKQARSLAASVLAYAEHIDDAGRLGGMVERIAHKHVSLEVQPEHYPIVGEHLLGAIAAVLGDAATPEILDAWAAAYGQLAELMIRVEGEMYTAGATQPGGWHGFKPFRVTEKKAESSEITSFVLEPVDGQPLPRHRAGQYLALRVKVPGQEHFQIRQYSLSAPWDGRRYRISVKREPGGLVSGHLHDGVRVGSELAVHLPAGDFTLPEPGSVGSGAVRPLVMLSGGVGITPLLAMLRELLEQGSSRPVTFVHAVRGREVQAFHDEITGLITANPQVKRATFYETVSEGDMPGVHFDQAGQISLDALRPYLPADAQQADYYYCGPVGFVDAVEALLDALRVPATQRFTETFGPSQSFSAVIPA</sequence>
<evidence type="ECO:0000313" key="15">
    <source>
        <dbReference type="EMBL" id="GHG02779.1"/>
    </source>
</evidence>
<evidence type="ECO:0000313" key="16">
    <source>
        <dbReference type="Proteomes" id="UP000632154"/>
    </source>
</evidence>
<evidence type="ECO:0000256" key="6">
    <source>
        <dbReference type="ARBA" id="ARBA00022723"/>
    </source>
</evidence>
<dbReference type="PANTHER" id="PTHR43396:SF3">
    <property type="entry name" value="FLAVOHEMOPROTEIN"/>
    <property type="match status" value="1"/>
</dbReference>
<dbReference type="SUPFAM" id="SSF46458">
    <property type="entry name" value="Globin-like"/>
    <property type="match status" value="1"/>
</dbReference>
<accession>A0ABQ3K8L3</accession>
<name>A0ABQ3K8L3_9DEIO</name>
<evidence type="ECO:0000259" key="14">
    <source>
        <dbReference type="PROSITE" id="PS51384"/>
    </source>
</evidence>
<reference evidence="16" key="1">
    <citation type="journal article" date="2019" name="Int. J. Syst. Evol. Microbiol.">
        <title>The Global Catalogue of Microorganisms (GCM) 10K type strain sequencing project: providing services to taxonomists for standard genome sequencing and annotation.</title>
        <authorList>
            <consortium name="The Broad Institute Genomics Platform"/>
            <consortium name="The Broad Institute Genome Sequencing Center for Infectious Disease"/>
            <person name="Wu L."/>
            <person name="Ma J."/>
        </authorList>
    </citation>
    <scope>NUCLEOTIDE SEQUENCE [LARGE SCALE GENOMIC DNA]</scope>
    <source>
        <strain evidence="16">CGMCC 1.18439</strain>
    </source>
</reference>
<dbReference type="Gene3D" id="1.10.490.10">
    <property type="entry name" value="Globins"/>
    <property type="match status" value="1"/>
</dbReference>
<evidence type="ECO:0000256" key="12">
    <source>
        <dbReference type="RuleBase" id="RU000356"/>
    </source>
</evidence>
<evidence type="ECO:0000256" key="8">
    <source>
        <dbReference type="ARBA" id="ARBA00023004"/>
    </source>
</evidence>
<dbReference type="InterPro" id="IPR039261">
    <property type="entry name" value="FNR_nucleotide-bd"/>
</dbReference>
<dbReference type="EC" id="1.14.12.17" evidence="3"/>
<dbReference type="CDD" id="cd06184">
    <property type="entry name" value="flavohem_like_fad_nad_binding"/>
    <property type="match status" value="1"/>
</dbReference>
<dbReference type="EMBL" id="BNAL01000015">
    <property type="protein sequence ID" value="GHG02779.1"/>
    <property type="molecule type" value="Genomic_DNA"/>
</dbReference>
<keyword evidence="5 12" id="KW-0561">Oxygen transport</keyword>
<dbReference type="PROSITE" id="PS51384">
    <property type="entry name" value="FAD_FR"/>
    <property type="match status" value="1"/>
</dbReference>
<dbReference type="NCBIfam" id="NF009805">
    <property type="entry name" value="PRK13289.1"/>
    <property type="match status" value="1"/>
</dbReference>
<dbReference type="RefSeq" id="WP_189642949.1">
    <property type="nucleotide sequence ID" value="NZ_BNAL01000015.1"/>
</dbReference>
<dbReference type="PANTHER" id="PTHR43396">
    <property type="entry name" value="FLAVOHEMOPROTEIN"/>
    <property type="match status" value="1"/>
</dbReference>
<dbReference type="InterPro" id="IPR001433">
    <property type="entry name" value="OxRdtase_FAD/NAD-bd"/>
</dbReference>
<keyword evidence="12" id="KW-0813">Transport</keyword>
<dbReference type="Proteomes" id="UP000632154">
    <property type="component" value="Unassembled WGS sequence"/>
</dbReference>
<keyword evidence="9" id="KW-0520">NAD</keyword>
<evidence type="ECO:0000256" key="2">
    <source>
        <dbReference type="ARBA" id="ARBA00006401"/>
    </source>
</evidence>
<evidence type="ECO:0000256" key="4">
    <source>
        <dbReference type="ARBA" id="ARBA00022617"/>
    </source>
</evidence>
<organism evidence="15 16">
    <name type="scientific">Deinococcus piscis</name>
    <dbReference type="NCBI Taxonomy" id="394230"/>
    <lineage>
        <taxon>Bacteria</taxon>
        <taxon>Thermotogati</taxon>
        <taxon>Deinococcota</taxon>
        <taxon>Deinococci</taxon>
        <taxon>Deinococcales</taxon>
        <taxon>Deinococcaceae</taxon>
        <taxon>Deinococcus</taxon>
    </lineage>
</organism>
<dbReference type="Pfam" id="PF00042">
    <property type="entry name" value="Globin"/>
    <property type="match status" value="1"/>
</dbReference>
<evidence type="ECO:0000256" key="9">
    <source>
        <dbReference type="ARBA" id="ARBA00023027"/>
    </source>
</evidence>
<dbReference type="InterPro" id="IPR009050">
    <property type="entry name" value="Globin-like_sf"/>
</dbReference>
<dbReference type="InterPro" id="IPR000971">
    <property type="entry name" value="Globin"/>
</dbReference>
<keyword evidence="16" id="KW-1185">Reference proteome</keyword>
<feature type="domain" description="FAD-binding FR-type" evidence="14">
    <location>
        <begin position="151"/>
        <end position="256"/>
    </location>
</feature>
<keyword evidence="7" id="KW-0521">NADP</keyword>
<dbReference type="Gene3D" id="3.40.50.80">
    <property type="entry name" value="Nucleotide-binding domain of ferredoxin-NADP reductase (FNR) module"/>
    <property type="match status" value="1"/>
</dbReference>
<comment type="catalytic activity">
    <reaction evidence="11">
        <text>2 nitric oxide + NADPH + 2 O2 = 2 nitrate + NADP(+) + H(+)</text>
        <dbReference type="Rhea" id="RHEA:19465"/>
        <dbReference type="ChEBI" id="CHEBI:15378"/>
        <dbReference type="ChEBI" id="CHEBI:15379"/>
        <dbReference type="ChEBI" id="CHEBI:16480"/>
        <dbReference type="ChEBI" id="CHEBI:17632"/>
        <dbReference type="ChEBI" id="CHEBI:57783"/>
        <dbReference type="ChEBI" id="CHEBI:58349"/>
        <dbReference type="EC" id="1.14.12.17"/>
    </reaction>
</comment>
<keyword evidence="4 12" id="KW-0349">Heme</keyword>
<evidence type="ECO:0000256" key="5">
    <source>
        <dbReference type="ARBA" id="ARBA00022621"/>
    </source>
</evidence>
<comment type="similarity">
    <text evidence="12">Belongs to the globin family.</text>
</comment>
<proteinExistence type="inferred from homology"/>
<dbReference type="Pfam" id="PF00175">
    <property type="entry name" value="NAD_binding_1"/>
    <property type="match status" value="1"/>
</dbReference>
<comment type="cofactor">
    <cofactor evidence="1">
        <name>heme b</name>
        <dbReference type="ChEBI" id="CHEBI:60344"/>
    </cofactor>
</comment>